<accession>A0A6H5HEG6</accession>
<feature type="compositionally biased region" description="Low complexity" evidence="1">
    <location>
        <begin position="172"/>
        <end position="182"/>
    </location>
</feature>
<evidence type="ECO:0000313" key="2">
    <source>
        <dbReference type="EMBL" id="CAB0015673.1"/>
    </source>
</evidence>
<dbReference type="EMBL" id="CADCXU010029340">
    <property type="protein sequence ID" value="CAB0015673.1"/>
    <property type="molecule type" value="Genomic_DNA"/>
</dbReference>
<feature type="region of interest" description="Disordered" evidence="1">
    <location>
        <begin position="144"/>
        <end position="182"/>
    </location>
</feature>
<proteinExistence type="predicted"/>
<name>A0A6H5HEG6_9HEMI</name>
<organism evidence="2 3">
    <name type="scientific">Nesidiocoris tenuis</name>
    <dbReference type="NCBI Taxonomy" id="355587"/>
    <lineage>
        <taxon>Eukaryota</taxon>
        <taxon>Metazoa</taxon>
        <taxon>Ecdysozoa</taxon>
        <taxon>Arthropoda</taxon>
        <taxon>Hexapoda</taxon>
        <taxon>Insecta</taxon>
        <taxon>Pterygota</taxon>
        <taxon>Neoptera</taxon>
        <taxon>Paraneoptera</taxon>
        <taxon>Hemiptera</taxon>
        <taxon>Heteroptera</taxon>
        <taxon>Panheteroptera</taxon>
        <taxon>Cimicomorpha</taxon>
        <taxon>Miridae</taxon>
        <taxon>Dicyphina</taxon>
        <taxon>Nesidiocoris</taxon>
    </lineage>
</organism>
<keyword evidence="3" id="KW-1185">Reference proteome</keyword>
<gene>
    <name evidence="2" type="ORF">NTEN_LOCUS20013</name>
</gene>
<evidence type="ECO:0000313" key="3">
    <source>
        <dbReference type="Proteomes" id="UP000479000"/>
    </source>
</evidence>
<dbReference type="AlphaFoldDB" id="A0A6H5HEG6"/>
<evidence type="ECO:0000256" key="1">
    <source>
        <dbReference type="SAM" id="MobiDB-lite"/>
    </source>
</evidence>
<dbReference type="Proteomes" id="UP000479000">
    <property type="component" value="Unassembled WGS sequence"/>
</dbReference>
<protein>
    <submittedName>
        <fullName evidence="2">Uncharacterized protein</fullName>
    </submittedName>
</protein>
<reference evidence="2 3" key="1">
    <citation type="submission" date="2020-02" db="EMBL/GenBank/DDBJ databases">
        <authorList>
            <person name="Ferguson B K."/>
        </authorList>
    </citation>
    <scope>NUCLEOTIDE SEQUENCE [LARGE SCALE GENOMIC DNA]</scope>
</reference>
<sequence>MHPEHGPLQSDRSPSRRLQFEEKGVHPFGTLGLWRYLVLQSGQLYVSIRFRVRRSQDWACGETIAQIQTTQLVQKVIVSRIVSFSFFSFVSVFLNHRSDFPFWEDFKTERLGLFPSNSPAWRPARTFPVRKRARALVGLMWKRRTRGRSPGPGGRWRVSHWEREPEPPLSRSPPSTRSPLAAAPARYRRGQFSCTCVPETSERSWESGRCTCCQCACDRALCQYNDK</sequence>